<evidence type="ECO:0000256" key="4">
    <source>
        <dbReference type="ARBA" id="ARBA00022475"/>
    </source>
</evidence>
<organism evidence="15">
    <name type="scientific">candidate division WOR-3 bacterium</name>
    <dbReference type="NCBI Taxonomy" id="2052148"/>
    <lineage>
        <taxon>Bacteria</taxon>
        <taxon>Bacteria division WOR-3</taxon>
    </lineage>
</organism>
<feature type="transmembrane region" description="Helical" evidence="13">
    <location>
        <begin position="6"/>
        <end position="23"/>
    </location>
</feature>
<dbReference type="InterPro" id="IPR008915">
    <property type="entry name" value="Peptidase_M50"/>
</dbReference>
<keyword evidence="7" id="KW-0479">Metal-binding</keyword>
<name>A0A7V5XZ89_UNCW3</name>
<dbReference type="InterPro" id="IPR044537">
    <property type="entry name" value="Rip2-like"/>
</dbReference>
<dbReference type="GO" id="GO:0046872">
    <property type="term" value="F:metal ion binding"/>
    <property type="evidence" value="ECO:0007669"/>
    <property type="project" value="UniProtKB-KW"/>
</dbReference>
<evidence type="ECO:0000256" key="12">
    <source>
        <dbReference type="ARBA" id="ARBA00023136"/>
    </source>
</evidence>
<keyword evidence="6 13" id="KW-0812">Transmembrane</keyword>
<feature type="domain" description="Peptidase M50" evidence="14">
    <location>
        <begin position="117"/>
        <end position="174"/>
    </location>
</feature>
<sequence>MDARALIISVPAILFGLTIHEFMHGYVAYKLGDPTAKLAGRLTLNPLSHLDLIGTISLFLFRIGWAKPVPINPYNFSDIKKGVILTSLAGPSTNFLSALFFGIGYRLINPSSFFLDYLLRSFVLYNLILAFFNLLPIPPLDGSKIFMYILPYKYREYYMEVESYGFYILIGLIFIGSLIGIPILWRIISPFINFFYQIFTGTTI</sequence>
<evidence type="ECO:0000256" key="5">
    <source>
        <dbReference type="ARBA" id="ARBA00022670"/>
    </source>
</evidence>
<dbReference type="GO" id="GO:0005886">
    <property type="term" value="C:plasma membrane"/>
    <property type="evidence" value="ECO:0007669"/>
    <property type="project" value="UniProtKB-SubCell"/>
</dbReference>
<evidence type="ECO:0000256" key="9">
    <source>
        <dbReference type="ARBA" id="ARBA00022833"/>
    </source>
</evidence>
<dbReference type="GO" id="GO:0006508">
    <property type="term" value="P:proteolysis"/>
    <property type="evidence" value="ECO:0007669"/>
    <property type="project" value="UniProtKB-KW"/>
</dbReference>
<feature type="transmembrane region" description="Helical" evidence="13">
    <location>
        <begin position="117"/>
        <end position="137"/>
    </location>
</feature>
<feature type="transmembrane region" description="Helical" evidence="13">
    <location>
        <begin position="83"/>
        <end position="105"/>
    </location>
</feature>
<keyword evidence="9" id="KW-0862">Zinc</keyword>
<proteinExistence type="inferred from homology"/>
<comment type="similarity">
    <text evidence="3">Belongs to the peptidase M50B family.</text>
</comment>
<dbReference type="EMBL" id="DTHS01000014">
    <property type="protein sequence ID" value="HHR48317.1"/>
    <property type="molecule type" value="Genomic_DNA"/>
</dbReference>
<evidence type="ECO:0000256" key="7">
    <source>
        <dbReference type="ARBA" id="ARBA00022723"/>
    </source>
</evidence>
<evidence type="ECO:0000256" key="10">
    <source>
        <dbReference type="ARBA" id="ARBA00022989"/>
    </source>
</evidence>
<reference evidence="15" key="1">
    <citation type="journal article" date="2020" name="mSystems">
        <title>Genome- and Community-Level Interaction Insights into Carbon Utilization and Element Cycling Functions of Hydrothermarchaeota in Hydrothermal Sediment.</title>
        <authorList>
            <person name="Zhou Z."/>
            <person name="Liu Y."/>
            <person name="Xu W."/>
            <person name="Pan J."/>
            <person name="Luo Z.H."/>
            <person name="Li M."/>
        </authorList>
    </citation>
    <scope>NUCLEOTIDE SEQUENCE [LARGE SCALE GENOMIC DNA]</scope>
    <source>
        <strain evidence="15">SpSt-791</strain>
    </source>
</reference>
<evidence type="ECO:0000256" key="8">
    <source>
        <dbReference type="ARBA" id="ARBA00022801"/>
    </source>
</evidence>
<protein>
    <submittedName>
        <fullName evidence="15">Site-2 protease family protein</fullName>
    </submittedName>
</protein>
<keyword evidence="10 13" id="KW-1133">Transmembrane helix</keyword>
<dbReference type="Pfam" id="PF02163">
    <property type="entry name" value="Peptidase_M50"/>
    <property type="match status" value="1"/>
</dbReference>
<keyword evidence="11" id="KW-0482">Metalloprotease</keyword>
<evidence type="ECO:0000256" key="1">
    <source>
        <dbReference type="ARBA" id="ARBA00001947"/>
    </source>
</evidence>
<keyword evidence="5 15" id="KW-0645">Protease</keyword>
<keyword evidence="12 13" id="KW-0472">Membrane</keyword>
<dbReference type="CDD" id="cd06158">
    <property type="entry name" value="S2P-M50_like_1"/>
    <property type="match status" value="1"/>
</dbReference>
<accession>A0A7V5XZ89</accession>
<comment type="subcellular location">
    <subcellularLocation>
        <location evidence="2">Cell membrane</location>
        <topology evidence="2">Multi-pass membrane protein</topology>
    </subcellularLocation>
</comment>
<evidence type="ECO:0000256" key="2">
    <source>
        <dbReference type="ARBA" id="ARBA00004651"/>
    </source>
</evidence>
<evidence type="ECO:0000256" key="6">
    <source>
        <dbReference type="ARBA" id="ARBA00022692"/>
    </source>
</evidence>
<dbReference type="InterPro" id="IPR052348">
    <property type="entry name" value="Metallopeptidase_M50B"/>
</dbReference>
<dbReference type="GO" id="GO:0008237">
    <property type="term" value="F:metallopeptidase activity"/>
    <property type="evidence" value="ECO:0007669"/>
    <property type="project" value="UniProtKB-KW"/>
</dbReference>
<comment type="cofactor">
    <cofactor evidence="1">
        <name>Zn(2+)</name>
        <dbReference type="ChEBI" id="CHEBI:29105"/>
    </cofactor>
</comment>
<evidence type="ECO:0000259" key="14">
    <source>
        <dbReference type="Pfam" id="PF02163"/>
    </source>
</evidence>
<keyword evidence="8" id="KW-0378">Hydrolase</keyword>
<dbReference type="AlphaFoldDB" id="A0A7V5XZ89"/>
<evidence type="ECO:0000256" key="13">
    <source>
        <dbReference type="SAM" id="Phobius"/>
    </source>
</evidence>
<dbReference type="PANTHER" id="PTHR35864">
    <property type="entry name" value="ZINC METALLOPROTEASE MJ0611-RELATED"/>
    <property type="match status" value="1"/>
</dbReference>
<keyword evidence="4" id="KW-1003">Cell membrane</keyword>
<dbReference type="PANTHER" id="PTHR35864:SF1">
    <property type="entry name" value="ZINC METALLOPROTEASE YWHC-RELATED"/>
    <property type="match status" value="1"/>
</dbReference>
<evidence type="ECO:0000313" key="15">
    <source>
        <dbReference type="EMBL" id="HHR48317.1"/>
    </source>
</evidence>
<gene>
    <name evidence="15" type="ORF">ENV79_01560</name>
</gene>
<evidence type="ECO:0000256" key="3">
    <source>
        <dbReference type="ARBA" id="ARBA00007931"/>
    </source>
</evidence>
<evidence type="ECO:0000256" key="11">
    <source>
        <dbReference type="ARBA" id="ARBA00023049"/>
    </source>
</evidence>
<feature type="transmembrane region" description="Helical" evidence="13">
    <location>
        <begin position="164"/>
        <end position="185"/>
    </location>
</feature>
<comment type="caution">
    <text evidence="15">The sequence shown here is derived from an EMBL/GenBank/DDBJ whole genome shotgun (WGS) entry which is preliminary data.</text>
</comment>